<feature type="transmembrane region" description="Helical" evidence="6">
    <location>
        <begin position="415"/>
        <end position="442"/>
    </location>
</feature>
<dbReference type="PANTHER" id="PTHR30619:SF1">
    <property type="entry name" value="RECOMBINATION PROTEIN 2"/>
    <property type="match status" value="1"/>
</dbReference>
<reference evidence="9" key="1">
    <citation type="submission" date="2022-02" db="EMBL/GenBank/DDBJ databases">
        <title>Aestuariibaculum sp., a marine bacterium isolated from sediment in Guangxi.</title>
        <authorList>
            <person name="Ying J."/>
        </authorList>
    </citation>
    <scope>NUCLEOTIDE SEQUENCE</scope>
    <source>
        <strain evidence="9">L182</strain>
    </source>
</reference>
<keyword evidence="4 6" id="KW-1133">Transmembrane helix</keyword>
<evidence type="ECO:0000313" key="9">
    <source>
        <dbReference type="EMBL" id="MCH4553580.1"/>
    </source>
</evidence>
<feature type="transmembrane region" description="Helical" evidence="6">
    <location>
        <begin position="57"/>
        <end position="78"/>
    </location>
</feature>
<accession>A0ABS9RKU7</accession>
<keyword evidence="10" id="KW-1185">Reference proteome</keyword>
<feature type="domain" description="ComEC/Rec2-related protein" evidence="7">
    <location>
        <begin position="233"/>
        <end position="500"/>
    </location>
</feature>
<comment type="caution">
    <text evidence="9">The sequence shown here is derived from an EMBL/GenBank/DDBJ whole genome shotgun (WGS) entry which is preliminary data.</text>
</comment>
<dbReference type="PANTHER" id="PTHR30619">
    <property type="entry name" value="DNA INTERNALIZATION/COMPETENCE PROTEIN COMEC/REC2"/>
    <property type="match status" value="1"/>
</dbReference>
<dbReference type="NCBIfam" id="TIGR00360">
    <property type="entry name" value="ComEC_N-term"/>
    <property type="match status" value="1"/>
</dbReference>
<keyword evidence="3 6" id="KW-0812">Transmembrane</keyword>
<evidence type="ECO:0000259" key="8">
    <source>
        <dbReference type="Pfam" id="PF13567"/>
    </source>
</evidence>
<dbReference type="Proteomes" id="UP001156141">
    <property type="component" value="Unassembled WGS sequence"/>
</dbReference>
<feature type="transmembrane region" description="Helical" evidence="6">
    <location>
        <begin position="287"/>
        <end position="304"/>
    </location>
</feature>
<dbReference type="RefSeq" id="WP_240574660.1">
    <property type="nucleotide sequence ID" value="NZ_CP136709.1"/>
</dbReference>
<feature type="transmembrane region" description="Helical" evidence="6">
    <location>
        <begin position="358"/>
        <end position="374"/>
    </location>
</feature>
<feature type="transmembrane region" description="Helical" evidence="6">
    <location>
        <begin position="333"/>
        <end position="352"/>
    </location>
</feature>
<feature type="transmembrane region" description="Helical" evidence="6">
    <location>
        <begin position="507"/>
        <end position="527"/>
    </location>
</feature>
<feature type="transmembrane region" description="Helical" evidence="6">
    <location>
        <begin position="481"/>
        <end position="500"/>
    </location>
</feature>
<feature type="transmembrane region" description="Helical" evidence="6">
    <location>
        <begin position="386"/>
        <end position="409"/>
    </location>
</feature>
<evidence type="ECO:0000256" key="5">
    <source>
        <dbReference type="ARBA" id="ARBA00023136"/>
    </source>
</evidence>
<name>A0ABS9RKU7_9FLAO</name>
<evidence type="ECO:0000259" key="7">
    <source>
        <dbReference type="Pfam" id="PF03772"/>
    </source>
</evidence>
<proteinExistence type="predicted"/>
<dbReference type="Pfam" id="PF03772">
    <property type="entry name" value="Competence"/>
    <property type="match status" value="1"/>
</dbReference>
<comment type="subcellular location">
    <subcellularLocation>
        <location evidence="1">Cell membrane</location>
        <topology evidence="1">Multi-pass membrane protein</topology>
    </subcellularLocation>
</comment>
<gene>
    <name evidence="9" type="ORF">MKW35_13215</name>
</gene>
<feature type="transmembrane region" description="Helical" evidence="6">
    <location>
        <begin position="31"/>
        <end position="50"/>
    </location>
</feature>
<keyword evidence="2" id="KW-1003">Cell membrane</keyword>
<evidence type="ECO:0000256" key="4">
    <source>
        <dbReference type="ARBA" id="ARBA00022989"/>
    </source>
</evidence>
<evidence type="ECO:0000256" key="2">
    <source>
        <dbReference type="ARBA" id="ARBA00022475"/>
    </source>
</evidence>
<evidence type="ECO:0000313" key="10">
    <source>
        <dbReference type="Proteomes" id="UP001156141"/>
    </source>
</evidence>
<organism evidence="9 10">
    <name type="scientific">Aestuariibaculum lutulentum</name>
    <dbReference type="NCBI Taxonomy" id="2920935"/>
    <lineage>
        <taxon>Bacteria</taxon>
        <taxon>Pseudomonadati</taxon>
        <taxon>Bacteroidota</taxon>
        <taxon>Flavobacteriia</taxon>
        <taxon>Flavobacteriales</taxon>
        <taxon>Flavobacteriaceae</taxon>
    </lineage>
</organism>
<evidence type="ECO:0000256" key="1">
    <source>
        <dbReference type="ARBA" id="ARBA00004651"/>
    </source>
</evidence>
<feature type="domain" description="DUF4131" evidence="8">
    <location>
        <begin position="28"/>
        <end position="192"/>
    </location>
</feature>
<evidence type="ECO:0000256" key="6">
    <source>
        <dbReference type="SAM" id="Phobius"/>
    </source>
</evidence>
<dbReference type="InterPro" id="IPR004477">
    <property type="entry name" value="ComEC_N"/>
</dbReference>
<sequence>MKILNFTIIKLTLCLIAGIIIAYLYAFSINLSLILAITGLVLLFFSYVIAKKQFQKTIWFGLLSYLTMICIGISTVTLHNPINSKHHYTKTLDEDSIPKTTFRIREVLKSNHYYDKYIVDILELNNNQVSGKILLNLQKDSINNKLHVDDIYITKTEFKNLPTTLNPGQFNYKAYLHRKYIYHQFTVNNNELLKVQSKNRTIFGYADILRKHINIKLQAYHFKPEELAIINALFLGQKQNISEEVYSTYANAGVIHILAVSGLHVGIILMILNFILKPIEYLKYGNIYKTLLLLILLWSFAITAGLSASVTRAVTMFSVLAIAINLKRPTNIYNTLALSMFIILLFKPLFLFDVGFQLSYLAVLSIVTIDPLLYKIWTPKNKILNFYWHTLTVTISAQIGIIPISLYYFHQFPGLFFISNLVIIPLLGFILGFGILIIFLALLNVPSSIFNTGFGYLISLLNQFISWITSQNQFVFKDIPINIFQVFASYFLIITGILLYKTKSYHSLKLFLVGIIGLQMAFIYTSLHIPHQEFVIFHKSRHTLTGNTINNKTIFSTDIDSLNLFKNIIKDYKVSNHIKKVSTDSLNPVYILNEKRLIIVDNIGAYHVKSFQPDYVLLIQSPKINLIRLIDSIKPKTIIADGSNYKSYVEQWKTVCLKRKLPFHYTGEKGAFTISY</sequence>
<feature type="transmembrane region" description="Helical" evidence="6">
    <location>
        <begin position="7"/>
        <end position="25"/>
    </location>
</feature>
<dbReference type="Pfam" id="PF13567">
    <property type="entry name" value="DUF4131"/>
    <property type="match status" value="1"/>
</dbReference>
<dbReference type="InterPro" id="IPR052159">
    <property type="entry name" value="Competence_DNA_uptake"/>
</dbReference>
<protein>
    <submittedName>
        <fullName evidence="9">ComEC family competence protein</fullName>
    </submittedName>
</protein>
<keyword evidence="5 6" id="KW-0472">Membrane</keyword>
<dbReference type="InterPro" id="IPR025405">
    <property type="entry name" value="DUF4131"/>
</dbReference>
<feature type="transmembrane region" description="Helical" evidence="6">
    <location>
        <begin position="254"/>
        <end position="275"/>
    </location>
</feature>
<evidence type="ECO:0000256" key="3">
    <source>
        <dbReference type="ARBA" id="ARBA00022692"/>
    </source>
</evidence>
<dbReference type="EMBL" id="JAKVQD010000006">
    <property type="protein sequence ID" value="MCH4553580.1"/>
    <property type="molecule type" value="Genomic_DNA"/>
</dbReference>
<feature type="transmembrane region" description="Helical" evidence="6">
    <location>
        <begin position="449"/>
        <end position="469"/>
    </location>
</feature>